<organism evidence="8 9">
    <name type="scientific">Tribonema minus</name>
    <dbReference type="NCBI Taxonomy" id="303371"/>
    <lineage>
        <taxon>Eukaryota</taxon>
        <taxon>Sar</taxon>
        <taxon>Stramenopiles</taxon>
        <taxon>Ochrophyta</taxon>
        <taxon>PX clade</taxon>
        <taxon>Xanthophyceae</taxon>
        <taxon>Tribonematales</taxon>
        <taxon>Tribonemataceae</taxon>
        <taxon>Tribonema</taxon>
    </lineage>
</organism>
<dbReference type="GO" id="GO:0043527">
    <property type="term" value="C:tRNA methyltransferase complex"/>
    <property type="evidence" value="ECO:0007669"/>
    <property type="project" value="UniProtKB-ARBA"/>
</dbReference>
<dbReference type="Pfam" id="PF01170">
    <property type="entry name" value="UPF0020"/>
    <property type="match status" value="1"/>
</dbReference>
<sequence>MRPSAQQFVLLLAGAWLSAESFAPVLPAQRHQRRHCSSALWSQPSSHDPEGLLQLTVPALKEQCKQLGLPVSGRKAELQERLLASYASLTSAAASSAAAAAGLPDEDAPQPQQQPSRRLLTDDDLFPSFAGAAPKDHDLDSNAERWEQPGVNSAEHRQQQPQQPRRAPAKGPIQHTAPLSESLAAAASAALAAFELRTDSDDMEDDVDDDDDHAGAEGERIIDFGVLDDPFESRSATAAAHTTTSATVPSPPPQRYTEVSGASAAAAPAAEAPWQPARAVEATQRLVASDDHVAATGAASPAAADAQQQRQPTRAAAAAPQAHATADAPPAAQTRAVRQADDGGGGDRSYFATCPRGMEATLKAELEGPLVRATRVRTGAQGCSFSGDAAAGYRALLWLRTPHRVMELIARGEGVGDREGVYELAAGVRWSDYMDGRQTLQVDAVLGQVPEGLTHTHFTALTIKNAVVDQFRAASAAGVRPSVDTEDPDLPLVIYIDNGRAMLYRGLSGSRSMHKRGYRSAMHAASLKENVAAGLLLASGWDPDTQSLCDPMCGSATLAIEAALIALRRAPGLQAMGYFSQREEGRGRGAKGGAWAPCVERWPDFDAAAWQHEVEAAAAMARDTAPTPIMANDWHEGALSLAHGDAERAGVAHCIQFFNEDARRFLPPSTPDVVVTNPPWDMRLGGAADSWRALRQFLKSHCGGATAWALSGNQLVTRELRMKPERSMFLATGGAQLRWLQYSILPDTPPAAEVRRQQSNVCDGCQYTNGAFGCQRRNHCAPPHLERTYSYVSVLRLHAPPQVATYPCQLRKPA</sequence>
<dbReference type="Pfam" id="PF22020">
    <property type="entry name" value="RlmL_1st"/>
    <property type="match status" value="1"/>
</dbReference>
<feature type="chain" id="PRO_5032364300" description="SAP domain-containing protein" evidence="5">
    <location>
        <begin position="22"/>
        <end position="814"/>
    </location>
</feature>
<gene>
    <name evidence="8" type="ORF">JKP88DRAFT_265158</name>
</gene>
<dbReference type="Gene3D" id="3.30.2130.30">
    <property type="match status" value="1"/>
</dbReference>
<feature type="compositionally biased region" description="Low complexity" evidence="4">
    <location>
        <begin position="296"/>
        <end position="336"/>
    </location>
</feature>
<dbReference type="GO" id="GO:0070043">
    <property type="term" value="F:rRNA (guanine-N7-)-methyltransferase activity"/>
    <property type="evidence" value="ECO:0007669"/>
    <property type="project" value="TreeGrafter"/>
</dbReference>
<dbReference type="Gene3D" id="1.10.720.30">
    <property type="entry name" value="SAP domain"/>
    <property type="match status" value="1"/>
</dbReference>
<dbReference type="SMART" id="SM00513">
    <property type="entry name" value="SAP"/>
    <property type="match status" value="1"/>
</dbReference>
<evidence type="ECO:0000256" key="3">
    <source>
        <dbReference type="PROSITE-ProRule" id="PRU00529"/>
    </source>
</evidence>
<dbReference type="AlphaFoldDB" id="A0A836C9G3"/>
<dbReference type="SUPFAM" id="SSF68906">
    <property type="entry name" value="SAP domain"/>
    <property type="match status" value="1"/>
</dbReference>
<keyword evidence="3" id="KW-0694">RNA-binding</keyword>
<dbReference type="InterPro" id="IPR029063">
    <property type="entry name" value="SAM-dependent_MTases_sf"/>
</dbReference>
<feature type="region of interest" description="Disordered" evidence="4">
    <location>
        <begin position="296"/>
        <end position="348"/>
    </location>
</feature>
<dbReference type="CDD" id="cd11715">
    <property type="entry name" value="THUMP_AdoMetMT"/>
    <property type="match status" value="1"/>
</dbReference>
<keyword evidence="5" id="KW-0732">Signal</keyword>
<dbReference type="InterPro" id="IPR004114">
    <property type="entry name" value="THUMP_dom"/>
</dbReference>
<feature type="region of interest" description="Disordered" evidence="4">
    <location>
        <begin position="233"/>
        <end position="277"/>
    </location>
</feature>
<dbReference type="Gene3D" id="3.40.50.150">
    <property type="entry name" value="Vaccinia Virus protein VP39"/>
    <property type="match status" value="1"/>
</dbReference>
<dbReference type="SMART" id="SM00981">
    <property type="entry name" value="THUMP"/>
    <property type="match status" value="1"/>
</dbReference>
<evidence type="ECO:0008006" key="10">
    <source>
        <dbReference type="Google" id="ProtNLM"/>
    </source>
</evidence>
<feature type="compositionally biased region" description="Low complexity" evidence="4">
    <location>
        <begin position="262"/>
        <end position="277"/>
    </location>
</feature>
<accession>A0A836C9G3</accession>
<feature type="compositionally biased region" description="Low complexity" evidence="4">
    <location>
        <begin position="233"/>
        <end position="248"/>
    </location>
</feature>
<dbReference type="EMBL" id="JAFCMP010000529">
    <property type="protein sequence ID" value="KAG5177117.1"/>
    <property type="molecule type" value="Genomic_DNA"/>
</dbReference>
<dbReference type="GO" id="GO:0008990">
    <property type="term" value="F:rRNA (guanine-N2-)-methyltransferase activity"/>
    <property type="evidence" value="ECO:0007669"/>
    <property type="project" value="TreeGrafter"/>
</dbReference>
<dbReference type="PROSITE" id="PS50800">
    <property type="entry name" value="SAP"/>
    <property type="match status" value="1"/>
</dbReference>
<dbReference type="Proteomes" id="UP000664859">
    <property type="component" value="Unassembled WGS sequence"/>
</dbReference>
<feature type="region of interest" description="Disordered" evidence="4">
    <location>
        <begin position="149"/>
        <end position="174"/>
    </location>
</feature>
<dbReference type="InterPro" id="IPR036361">
    <property type="entry name" value="SAP_dom_sf"/>
</dbReference>
<evidence type="ECO:0000256" key="1">
    <source>
        <dbReference type="ARBA" id="ARBA00022603"/>
    </source>
</evidence>
<feature type="domain" description="THUMP" evidence="7">
    <location>
        <begin position="391"/>
        <end position="507"/>
    </location>
</feature>
<reference evidence="8" key="1">
    <citation type="submission" date="2021-02" db="EMBL/GenBank/DDBJ databases">
        <title>First Annotated Genome of the Yellow-green Alga Tribonema minus.</title>
        <authorList>
            <person name="Mahan K.M."/>
        </authorList>
    </citation>
    <scope>NUCLEOTIDE SEQUENCE</scope>
    <source>
        <strain evidence="8">UTEX B ZZ1240</strain>
    </source>
</reference>
<dbReference type="PANTHER" id="PTHR47313:SF1">
    <property type="entry name" value="RIBOSOMAL RNA LARGE SUBUNIT METHYLTRANSFERASE K_L"/>
    <property type="match status" value="1"/>
</dbReference>
<evidence type="ECO:0000259" key="7">
    <source>
        <dbReference type="PROSITE" id="PS51165"/>
    </source>
</evidence>
<proteinExistence type="predicted"/>
<dbReference type="SUPFAM" id="SSF53335">
    <property type="entry name" value="S-adenosyl-L-methionine-dependent methyltransferases"/>
    <property type="match status" value="1"/>
</dbReference>
<evidence type="ECO:0000313" key="9">
    <source>
        <dbReference type="Proteomes" id="UP000664859"/>
    </source>
</evidence>
<dbReference type="PROSITE" id="PS51165">
    <property type="entry name" value="THUMP"/>
    <property type="match status" value="1"/>
</dbReference>
<feature type="signal peptide" evidence="5">
    <location>
        <begin position="1"/>
        <end position="21"/>
    </location>
</feature>
<keyword evidence="1" id="KW-0489">Methyltransferase</keyword>
<dbReference type="Pfam" id="PF02037">
    <property type="entry name" value="SAP"/>
    <property type="match status" value="1"/>
</dbReference>
<dbReference type="OrthoDB" id="416496at2759"/>
<keyword evidence="9" id="KW-1185">Reference proteome</keyword>
<protein>
    <recommendedName>
        <fullName evidence="10">SAP domain-containing protein</fullName>
    </recommendedName>
</protein>
<evidence type="ECO:0000313" key="8">
    <source>
        <dbReference type="EMBL" id="KAG5177117.1"/>
    </source>
</evidence>
<comment type="caution">
    <text evidence="8">The sequence shown here is derived from an EMBL/GenBank/DDBJ whole genome shotgun (WGS) entry which is preliminary data.</text>
</comment>
<dbReference type="InterPro" id="IPR002052">
    <property type="entry name" value="DNA_methylase_N6_adenine_CS"/>
</dbReference>
<name>A0A836C9G3_9STRA</name>
<keyword evidence="2" id="KW-0808">Transferase</keyword>
<feature type="domain" description="SAP" evidence="6">
    <location>
        <begin position="52"/>
        <end position="86"/>
    </location>
</feature>
<dbReference type="InterPro" id="IPR003034">
    <property type="entry name" value="SAP_dom"/>
</dbReference>
<evidence type="ECO:0000259" key="6">
    <source>
        <dbReference type="PROSITE" id="PS50800"/>
    </source>
</evidence>
<dbReference type="Pfam" id="PF02926">
    <property type="entry name" value="THUMP"/>
    <property type="match status" value="1"/>
</dbReference>
<dbReference type="InterPro" id="IPR000241">
    <property type="entry name" value="RlmKL-like_Mtase"/>
</dbReference>
<dbReference type="PANTHER" id="PTHR47313">
    <property type="entry name" value="RIBOSOMAL RNA LARGE SUBUNIT METHYLTRANSFERASE K/L"/>
    <property type="match status" value="1"/>
</dbReference>
<evidence type="ECO:0000256" key="2">
    <source>
        <dbReference type="ARBA" id="ARBA00022679"/>
    </source>
</evidence>
<dbReference type="PROSITE" id="PS00092">
    <property type="entry name" value="N6_MTASE"/>
    <property type="match status" value="1"/>
</dbReference>
<evidence type="ECO:0000256" key="5">
    <source>
        <dbReference type="SAM" id="SignalP"/>
    </source>
</evidence>
<dbReference type="GO" id="GO:0003723">
    <property type="term" value="F:RNA binding"/>
    <property type="evidence" value="ECO:0007669"/>
    <property type="project" value="UniProtKB-UniRule"/>
</dbReference>
<dbReference type="InterPro" id="IPR054170">
    <property type="entry name" value="RlmL_1st"/>
</dbReference>
<evidence type="ECO:0000256" key="4">
    <source>
        <dbReference type="SAM" id="MobiDB-lite"/>
    </source>
</evidence>